<evidence type="ECO:0000256" key="8">
    <source>
        <dbReference type="ARBA" id="ARBA00024209"/>
    </source>
</evidence>
<dbReference type="GO" id="GO:0061630">
    <property type="term" value="F:ubiquitin protein ligase activity"/>
    <property type="evidence" value="ECO:0007669"/>
    <property type="project" value="UniProtKB-EC"/>
</dbReference>
<dbReference type="AlphaFoldDB" id="A0A8X8ARE3"/>
<dbReference type="Proteomes" id="UP000886595">
    <property type="component" value="Unassembled WGS sequence"/>
</dbReference>
<dbReference type="InterPro" id="IPR001841">
    <property type="entry name" value="Znf_RING"/>
</dbReference>
<organism evidence="11 12">
    <name type="scientific">Brassica carinata</name>
    <name type="common">Ethiopian mustard</name>
    <name type="synonym">Abyssinian cabbage</name>
    <dbReference type="NCBI Taxonomy" id="52824"/>
    <lineage>
        <taxon>Eukaryota</taxon>
        <taxon>Viridiplantae</taxon>
        <taxon>Streptophyta</taxon>
        <taxon>Embryophyta</taxon>
        <taxon>Tracheophyta</taxon>
        <taxon>Spermatophyta</taxon>
        <taxon>Magnoliopsida</taxon>
        <taxon>eudicotyledons</taxon>
        <taxon>Gunneridae</taxon>
        <taxon>Pentapetalae</taxon>
        <taxon>rosids</taxon>
        <taxon>malvids</taxon>
        <taxon>Brassicales</taxon>
        <taxon>Brassicaceae</taxon>
        <taxon>Brassiceae</taxon>
        <taxon>Brassica</taxon>
    </lineage>
</organism>
<dbReference type="SMART" id="SM00184">
    <property type="entry name" value="RING"/>
    <property type="match status" value="1"/>
</dbReference>
<accession>A0A8X8ARE3</accession>
<evidence type="ECO:0000259" key="10">
    <source>
        <dbReference type="PROSITE" id="PS50089"/>
    </source>
</evidence>
<keyword evidence="5 9" id="KW-0863">Zinc-finger</keyword>
<name>A0A8X8ARE3_BRACI</name>
<proteinExistence type="inferred from homology"/>
<protein>
    <recommendedName>
        <fullName evidence="3">RING-type E3 ubiquitin transferase</fullName>
        <ecNumber evidence="3">2.3.2.27</ecNumber>
    </recommendedName>
</protein>
<keyword evidence="12" id="KW-1185">Reference proteome</keyword>
<dbReference type="InterPro" id="IPR053238">
    <property type="entry name" value="RING-H2_zinc_finger"/>
</dbReference>
<dbReference type="Gene3D" id="3.30.40.10">
    <property type="entry name" value="Zinc/RING finger domain, C3HC4 (zinc finger)"/>
    <property type="match status" value="1"/>
</dbReference>
<reference evidence="11 12" key="1">
    <citation type="submission" date="2020-02" db="EMBL/GenBank/DDBJ databases">
        <authorList>
            <person name="Ma Q."/>
            <person name="Huang Y."/>
            <person name="Song X."/>
            <person name="Pei D."/>
        </authorList>
    </citation>
    <scope>NUCLEOTIDE SEQUENCE [LARGE SCALE GENOMIC DNA]</scope>
    <source>
        <strain evidence="11">Sxm20200214</strain>
        <tissue evidence="11">Leaf</tissue>
    </source>
</reference>
<dbReference type="OrthoDB" id="1041904at2759"/>
<dbReference type="PANTHER" id="PTHR14155">
    <property type="entry name" value="RING FINGER DOMAIN-CONTAINING"/>
    <property type="match status" value="1"/>
</dbReference>
<evidence type="ECO:0000256" key="3">
    <source>
        <dbReference type="ARBA" id="ARBA00012483"/>
    </source>
</evidence>
<comment type="similarity">
    <text evidence="8">Belongs to the RING-type zinc finger family. ATL subfamily.</text>
</comment>
<dbReference type="SUPFAM" id="SSF57850">
    <property type="entry name" value="RING/U-box"/>
    <property type="match status" value="1"/>
</dbReference>
<dbReference type="InterPro" id="IPR013083">
    <property type="entry name" value="Znf_RING/FYVE/PHD"/>
</dbReference>
<dbReference type="GO" id="GO:0008270">
    <property type="term" value="F:zinc ion binding"/>
    <property type="evidence" value="ECO:0007669"/>
    <property type="project" value="UniProtKB-KW"/>
</dbReference>
<sequence>MSRFNHEHVSTSTTINDRVINGCILQKKTTKEFIHLKTFQGASDSVSLTVAYQKNLEIRHGDLEGHKFKIALQRPDPVRELECDFKPRVQFIDPYDEVMIVLSEMHLPPYTQERLVRYISTELVNISSRQSRLGGGGGYKVEVNVKVNADCCLRIGCCNKGKKDSSCQVQASQVKIKLTETDCPVCLTKLSSAESRMELHCSHVFHRDCVTKWLKKNPSCPICRANILGETVSIY</sequence>
<evidence type="ECO:0000256" key="1">
    <source>
        <dbReference type="ARBA" id="ARBA00000900"/>
    </source>
</evidence>
<evidence type="ECO:0000256" key="9">
    <source>
        <dbReference type="PROSITE-ProRule" id="PRU00175"/>
    </source>
</evidence>
<evidence type="ECO:0000256" key="2">
    <source>
        <dbReference type="ARBA" id="ARBA00004906"/>
    </source>
</evidence>
<gene>
    <name evidence="11" type="ORF">Bca52824_022172</name>
</gene>
<evidence type="ECO:0000256" key="5">
    <source>
        <dbReference type="ARBA" id="ARBA00022771"/>
    </source>
</evidence>
<evidence type="ECO:0000313" key="11">
    <source>
        <dbReference type="EMBL" id="KAG2310615.1"/>
    </source>
</evidence>
<evidence type="ECO:0000256" key="6">
    <source>
        <dbReference type="ARBA" id="ARBA00022786"/>
    </source>
</evidence>
<feature type="domain" description="RING-type" evidence="10">
    <location>
        <begin position="183"/>
        <end position="224"/>
    </location>
</feature>
<dbReference type="Pfam" id="PF13639">
    <property type="entry name" value="zf-RING_2"/>
    <property type="match status" value="1"/>
</dbReference>
<keyword evidence="7" id="KW-0862">Zinc</keyword>
<dbReference type="EMBL" id="JAAMPC010000005">
    <property type="protein sequence ID" value="KAG2310615.1"/>
    <property type="molecule type" value="Genomic_DNA"/>
</dbReference>
<dbReference type="PANTHER" id="PTHR14155:SF627">
    <property type="entry name" value="OS06G0192800 PROTEIN"/>
    <property type="match status" value="1"/>
</dbReference>
<evidence type="ECO:0000256" key="4">
    <source>
        <dbReference type="ARBA" id="ARBA00022723"/>
    </source>
</evidence>
<keyword evidence="4" id="KW-0479">Metal-binding</keyword>
<evidence type="ECO:0000313" key="12">
    <source>
        <dbReference type="Proteomes" id="UP000886595"/>
    </source>
</evidence>
<dbReference type="PROSITE" id="PS50089">
    <property type="entry name" value="ZF_RING_2"/>
    <property type="match status" value="1"/>
</dbReference>
<comment type="caution">
    <text evidence="11">The sequence shown here is derived from an EMBL/GenBank/DDBJ whole genome shotgun (WGS) entry which is preliminary data.</text>
</comment>
<evidence type="ECO:0000256" key="7">
    <source>
        <dbReference type="ARBA" id="ARBA00022833"/>
    </source>
</evidence>
<comment type="pathway">
    <text evidence="2">Protein modification; protein ubiquitination.</text>
</comment>
<comment type="catalytic activity">
    <reaction evidence="1">
        <text>S-ubiquitinyl-[E2 ubiquitin-conjugating enzyme]-L-cysteine + [acceptor protein]-L-lysine = [E2 ubiquitin-conjugating enzyme]-L-cysteine + N(6)-ubiquitinyl-[acceptor protein]-L-lysine.</text>
        <dbReference type="EC" id="2.3.2.27"/>
    </reaction>
</comment>
<keyword evidence="6" id="KW-0833">Ubl conjugation pathway</keyword>
<dbReference type="EC" id="2.3.2.27" evidence="3"/>